<evidence type="ECO:0000313" key="2">
    <source>
        <dbReference type="Proteomes" id="UP000626795"/>
    </source>
</evidence>
<name>A0A9X9QXA4_NEISU</name>
<accession>A0A9X9QXA4</accession>
<evidence type="ECO:0000313" key="1">
    <source>
        <dbReference type="EMBL" id="VTY02041.1"/>
    </source>
</evidence>
<proteinExistence type="predicted"/>
<sequence length="89" mass="9736">MNTKNILVDASNCVYTSADLTISTGYQINDSNMRINVSFIKRVPTPILSSDGQGYGEMKPMRVANIDLDIQAAKILIDTLSILISDAEK</sequence>
<gene>
    <name evidence="1" type="ORF">ONOEEDHL_01541</name>
</gene>
<organism evidence="1 2">
    <name type="scientific">Neisseria subflava</name>
    <dbReference type="NCBI Taxonomy" id="28449"/>
    <lineage>
        <taxon>Bacteria</taxon>
        <taxon>Pseudomonadati</taxon>
        <taxon>Pseudomonadota</taxon>
        <taxon>Betaproteobacteria</taxon>
        <taxon>Neisseriales</taxon>
        <taxon>Neisseriaceae</taxon>
        <taxon>Neisseria</taxon>
    </lineage>
</organism>
<keyword evidence="2" id="KW-1185">Reference proteome</keyword>
<dbReference type="EMBL" id="CABFLZ010000001">
    <property type="protein sequence ID" value="VTY02041.1"/>
    <property type="molecule type" value="Genomic_DNA"/>
</dbReference>
<protein>
    <submittedName>
        <fullName evidence="1">Uncharacterized protein</fullName>
    </submittedName>
</protein>
<dbReference type="Proteomes" id="UP000626795">
    <property type="component" value="Unassembled WGS sequence"/>
</dbReference>
<dbReference type="AlphaFoldDB" id="A0A9X9QXA4"/>
<reference evidence="1" key="1">
    <citation type="submission" date="2019-05" db="EMBL/GenBank/DDBJ databases">
        <authorList>
            <person name="Hibberd M."/>
        </authorList>
    </citation>
    <scope>NUCLEOTIDE SEQUENCE</scope>
    <source>
        <strain evidence="1">Neisseria_subflava_BgEED23</strain>
    </source>
</reference>
<comment type="caution">
    <text evidence="1">The sequence shown here is derived from an EMBL/GenBank/DDBJ whole genome shotgun (WGS) entry which is preliminary data.</text>
</comment>
<dbReference type="RefSeq" id="WP_204787750.1">
    <property type="nucleotide sequence ID" value="NZ_CABFLZ010000001.1"/>
</dbReference>